<dbReference type="PANTHER" id="PTHR23019">
    <property type="entry name" value="NUCLEAR PORE MEMBRANE GLYCOPROTEIN GP210-RELATED"/>
    <property type="match status" value="1"/>
</dbReference>
<feature type="domain" description="BIG2" evidence="2">
    <location>
        <begin position="459"/>
        <end position="535"/>
    </location>
</feature>
<feature type="domain" description="BIG2" evidence="2">
    <location>
        <begin position="377"/>
        <end position="453"/>
    </location>
</feature>
<dbReference type="SMART" id="SM00460">
    <property type="entry name" value="TGc"/>
    <property type="match status" value="1"/>
</dbReference>
<feature type="domain" description="BIG2" evidence="2">
    <location>
        <begin position="1299"/>
        <end position="1375"/>
    </location>
</feature>
<dbReference type="InterPro" id="IPR038765">
    <property type="entry name" value="Papain-like_cys_pep_sf"/>
</dbReference>
<comment type="caution">
    <text evidence="3">The sequence shown here is derived from an EMBL/GenBank/DDBJ whole genome shotgun (WGS) entry which is preliminary data.</text>
</comment>
<gene>
    <name evidence="3" type="ORF">JHL18_03960</name>
</gene>
<feature type="domain" description="BIG2" evidence="2">
    <location>
        <begin position="795"/>
        <end position="871"/>
    </location>
</feature>
<evidence type="ECO:0000259" key="1">
    <source>
        <dbReference type="SMART" id="SM00460"/>
    </source>
</evidence>
<organism evidence="3 4">
    <name type="scientific">Clostridium yunnanense</name>
    <dbReference type="NCBI Taxonomy" id="2800325"/>
    <lineage>
        <taxon>Bacteria</taxon>
        <taxon>Bacillati</taxon>
        <taxon>Bacillota</taxon>
        <taxon>Clostridia</taxon>
        <taxon>Eubacteriales</taxon>
        <taxon>Clostridiaceae</taxon>
        <taxon>Clostridium</taxon>
    </lineage>
</organism>
<feature type="domain" description="BIG2" evidence="2">
    <location>
        <begin position="712"/>
        <end position="789"/>
    </location>
</feature>
<accession>A0ABS1EKA3</accession>
<proteinExistence type="predicted"/>
<evidence type="ECO:0000313" key="3">
    <source>
        <dbReference type="EMBL" id="MBK1809795.1"/>
    </source>
</evidence>
<dbReference type="InterPro" id="IPR002931">
    <property type="entry name" value="Transglutaminase-like"/>
</dbReference>
<dbReference type="InterPro" id="IPR003343">
    <property type="entry name" value="Big_2"/>
</dbReference>
<dbReference type="InterPro" id="IPR045197">
    <property type="entry name" value="NUP210-like"/>
</dbReference>
<dbReference type="Gene3D" id="3.10.620.30">
    <property type="match status" value="1"/>
</dbReference>
<protein>
    <submittedName>
        <fullName evidence="3">Ig-like domain-containing protein</fullName>
    </submittedName>
</protein>
<feature type="domain" description="BIG2" evidence="2">
    <location>
        <begin position="544"/>
        <end position="621"/>
    </location>
</feature>
<evidence type="ECO:0000259" key="2">
    <source>
        <dbReference type="SMART" id="SM00635"/>
    </source>
</evidence>
<dbReference type="PANTHER" id="PTHR23019:SF0">
    <property type="entry name" value="NUCLEAR PORE MEMBRANE GLYCOPROTEIN 210"/>
    <property type="match status" value="1"/>
</dbReference>
<keyword evidence="4" id="KW-1185">Reference proteome</keyword>
<dbReference type="Gene3D" id="2.60.40.1080">
    <property type="match status" value="12"/>
</dbReference>
<feature type="domain" description="BIG2" evidence="2">
    <location>
        <begin position="880"/>
        <end position="957"/>
    </location>
</feature>
<evidence type="ECO:0000313" key="4">
    <source>
        <dbReference type="Proteomes" id="UP000596739"/>
    </source>
</evidence>
<dbReference type="Proteomes" id="UP000596739">
    <property type="component" value="Unassembled WGS sequence"/>
</dbReference>
<dbReference type="SUPFAM" id="SSF49373">
    <property type="entry name" value="Invasin/intimin cell-adhesion fragments"/>
    <property type="match status" value="12"/>
</dbReference>
<feature type="domain" description="BIG2" evidence="2">
    <location>
        <begin position="963"/>
        <end position="1039"/>
    </location>
</feature>
<sequence length="1383" mass="142937">MKIFLKSNLPKLSLFSILLIVFLTLKVYGAIDSVSTLTELNTKISSAMHSRQPTYSISYTGSTSTLSSDISNTINSIYNADDYLHYTSKGYSYSYTVSGGVATINFTFNYWNTAAQDSFVSTKVNEVLAQIITAGMNDFEKERAIHDWIEKNVAYDTTLVKHSDYDAVAYPYKTVCQGYALLSYKMLNQAGIQTKIVEGTAGGQAHAWNLVYLDGAWYHFDSTWDDPLPDVAGRVTYDYYNLTDAQIKLNHSWVKAYPTANTDFANTLNAKLTSDSSNSSVYQGLIAALELNLLAPEYTVSNSTELNAKIQEAIKNNQTKIRVRYISGSTIATDIATAIKGISNITSYSYSKVDYNRSSITGDIRLDLSFTYFTPVSVTSVALSNTDLTLAAGASSTLTATILPINASNKTVIWSTSNPSVATVLGGIVKAVGGGTAIITAKTSDGNYTATCNIKVIQGVSSITLTSASPYVRLGGDDITLTANIIPTGATDKSLTWTSSNPIVATVDSTGKVHAVSYGSAVISSTSVQDPTKVGRFTVTVPVPVTGVTVTSTSTVVKIGSTLTLGTTIAPSTATIKTVTWSSSNEAIAKVSSTGVVTPVATGTVTITAKTTDGGFTGTKDLTVIYGVTGITLDKASAYVRLGESDLTLVPTVNPSNATDKSLTWTSSNSSIATVDSNGTVHAVAYGSVTITATSVQDPTKVARCTVIVPVPVTGVTVTSSSTVVKMGSTLTLGTTIAPSTATIKTVTWSSSNEAIAKVSSTGVVTPIATGTVTITAKTTDGGFTGTKDLTVIYGVTGITLDKTSAYVRLGESDLTLVPTVNPSNATDKSLTWTSSNPNIATVDSNGTVHAVAYGSVTITATSVQDPTKVARCTVIVPVPVTGVTVTSSSTVVKMGSTLTLGTTIAPTTATIKTVTWSSSNEAIAKVSTTGLVTPVAPGTVTITAKTTDGGFTGTKDLTVIYGVTGITLDKTSTYLRLGDSDLTLVPTVNPSNATDKSLTWTSSNSSIATVDSNGTVHAVAYGSVTITATSVQDPTKVARCTVIVPVPATGVTVTSGSTVVKMGSTLTLGTTIAPSTATIKTVTWSSSNEAIAKVSITGVVTPVATGTVTITAKTTDGGFTGTKDLTVIYGVTGITLDKASAYVRLGESDLTLVPTVNPSNATDKSLTWTSSNSSIATVDSNGTVHAVAYGSVTITATSVQDPTKVARCTVIVPVPATGVTVTSGSTVVKMGSPLTLGTTIAPSTATIKTVTWSSSNEAIAKVSSTGVVTPVATGTVTITAKTTDGGFTATKDLTVIYGVTSITLDKTTVSLKLNSADITLIATINPTNATDKSVKWTTSNSAVVTVDSNGNLHAVGLGTATITVTSVQDPTKVARCTVTVMN</sequence>
<feature type="domain" description="BIG2" evidence="2">
    <location>
        <begin position="627"/>
        <end position="703"/>
    </location>
</feature>
<feature type="domain" description="BIG2" evidence="2">
    <location>
        <begin position="1131"/>
        <end position="1207"/>
    </location>
</feature>
<dbReference type="RefSeq" id="WP_200266358.1">
    <property type="nucleotide sequence ID" value="NZ_JAENHN010000010.1"/>
</dbReference>
<name>A0ABS1EKA3_9CLOT</name>
<dbReference type="SUPFAM" id="SSF54001">
    <property type="entry name" value="Cysteine proteinases"/>
    <property type="match status" value="1"/>
</dbReference>
<dbReference type="SMART" id="SM00635">
    <property type="entry name" value="BID_2"/>
    <property type="match status" value="12"/>
</dbReference>
<feature type="domain" description="BIG2" evidence="2">
    <location>
        <begin position="1048"/>
        <end position="1125"/>
    </location>
</feature>
<dbReference type="EMBL" id="JAENHN010000010">
    <property type="protein sequence ID" value="MBK1809795.1"/>
    <property type="molecule type" value="Genomic_DNA"/>
</dbReference>
<reference evidence="4" key="1">
    <citation type="submission" date="2021-01" db="EMBL/GenBank/DDBJ databases">
        <title>Genome public.</title>
        <authorList>
            <person name="Liu C."/>
            <person name="Sun Q."/>
        </authorList>
    </citation>
    <scope>NUCLEOTIDE SEQUENCE [LARGE SCALE GENOMIC DNA]</scope>
    <source>
        <strain evidence="4">YIM B02505</strain>
    </source>
</reference>
<feature type="domain" description="Transglutaminase-like" evidence="1">
    <location>
        <begin position="168"/>
        <end position="224"/>
    </location>
</feature>
<dbReference type="Pfam" id="PF01841">
    <property type="entry name" value="Transglut_core"/>
    <property type="match status" value="1"/>
</dbReference>
<dbReference type="Pfam" id="PF02368">
    <property type="entry name" value="Big_2"/>
    <property type="match status" value="12"/>
</dbReference>
<feature type="domain" description="BIG2" evidence="2">
    <location>
        <begin position="1216"/>
        <end position="1293"/>
    </location>
</feature>
<dbReference type="InterPro" id="IPR008964">
    <property type="entry name" value="Invasin/intimin_cell_adhesion"/>
</dbReference>